<evidence type="ECO:0000313" key="2">
    <source>
        <dbReference type="Proteomes" id="UP000032611"/>
    </source>
</evidence>
<dbReference type="GO" id="GO:0030246">
    <property type="term" value="F:carbohydrate binding"/>
    <property type="evidence" value="ECO:0007669"/>
    <property type="project" value="InterPro"/>
</dbReference>
<reference evidence="1 2" key="1">
    <citation type="journal article" date="2015" name="Genome Announc.">
        <title>Complete genome sequence of Martelella endophytica YC6887, which has antifungal activity associated with a halophyte.</title>
        <authorList>
            <person name="Khan A."/>
            <person name="Khan H."/>
            <person name="Chung E.J."/>
            <person name="Hossain M.T."/>
            <person name="Chung Y.R."/>
        </authorList>
    </citation>
    <scope>NUCLEOTIDE SEQUENCE [LARGE SCALE GENOMIC DNA]</scope>
    <source>
        <strain evidence="1">YC6887</strain>
    </source>
</reference>
<evidence type="ECO:0008006" key="3">
    <source>
        <dbReference type="Google" id="ProtNLM"/>
    </source>
</evidence>
<organism evidence="1 2">
    <name type="scientific">Martelella endophytica</name>
    <dbReference type="NCBI Taxonomy" id="1486262"/>
    <lineage>
        <taxon>Bacteria</taxon>
        <taxon>Pseudomonadati</taxon>
        <taxon>Pseudomonadota</taxon>
        <taxon>Alphaproteobacteria</taxon>
        <taxon>Hyphomicrobiales</taxon>
        <taxon>Aurantimonadaceae</taxon>
        <taxon>Martelella</taxon>
    </lineage>
</organism>
<dbReference type="EMBL" id="CP010803">
    <property type="protein sequence ID" value="AJY46725.1"/>
    <property type="molecule type" value="Genomic_DNA"/>
</dbReference>
<dbReference type="STRING" id="1486262.TM49_15260"/>
<dbReference type="InterPro" id="IPR027839">
    <property type="entry name" value="DUF4432"/>
</dbReference>
<dbReference type="OrthoDB" id="9791280at2"/>
<proteinExistence type="predicted"/>
<protein>
    <recommendedName>
        <fullName evidence="3">DUF4432 domain-containing protein</fullName>
    </recommendedName>
</protein>
<evidence type="ECO:0000313" key="1">
    <source>
        <dbReference type="EMBL" id="AJY46725.1"/>
    </source>
</evidence>
<dbReference type="AlphaFoldDB" id="A0A0D5LRY3"/>
<accession>A0A0D5LRY3</accession>
<dbReference type="HOGENOM" id="CLU_997068_0_0_5"/>
<dbReference type="SUPFAM" id="SSF74650">
    <property type="entry name" value="Galactose mutarotase-like"/>
    <property type="match status" value="1"/>
</dbReference>
<dbReference type="InterPro" id="IPR011013">
    <property type="entry name" value="Gal_mutarotase_sf_dom"/>
</dbReference>
<dbReference type="KEGG" id="mey:TM49_15260"/>
<sequence length="278" mass="30326">MIDFFTRNGPRIALDPTSVMDIGACVVAGVDLSPKRAIPDDGDPRIDHSLEGFLFTCGPDHIRHPEPIEGDEDRFFPLHGSASASPAIVKSFETGDEGAECVAAIPVKTANGGDMLIERVWTIDADTGVLSLTDTVINKSDVPLPAMMMYHINFGAKHFDDGVRLESASLEEGSLPWRFGEGEHGIFCVPAVAEDADWSAVRLGPFEALGGRSFHLATDTRTLPFLQIWRNQQEPAHILGIEPASHRWTSRRKLLEAGELALLAPGESKSFALRIWFA</sequence>
<dbReference type="Proteomes" id="UP000032611">
    <property type="component" value="Chromosome"/>
</dbReference>
<dbReference type="PATRIC" id="fig|1486262.3.peg.3153"/>
<name>A0A0D5LRY3_MAREN</name>
<dbReference type="Pfam" id="PF14486">
    <property type="entry name" value="DUF4432"/>
    <property type="match status" value="2"/>
</dbReference>
<dbReference type="GO" id="GO:0005975">
    <property type="term" value="P:carbohydrate metabolic process"/>
    <property type="evidence" value="ECO:0007669"/>
    <property type="project" value="InterPro"/>
</dbReference>
<dbReference type="InterPro" id="IPR014718">
    <property type="entry name" value="GH-type_carb-bd"/>
</dbReference>
<keyword evidence="2" id="KW-1185">Reference proteome</keyword>
<dbReference type="Gene3D" id="2.70.98.10">
    <property type="match status" value="1"/>
</dbReference>
<gene>
    <name evidence="1" type="ORF">TM49_15260</name>
</gene>
<dbReference type="RefSeq" id="WP_045682528.1">
    <property type="nucleotide sequence ID" value="NZ_CP010803.1"/>
</dbReference>
<dbReference type="GO" id="GO:0003824">
    <property type="term" value="F:catalytic activity"/>
    <property type="evidence" value="ECO:0007669"/>
    <property type="project" value="InterPro"/>
</dbReference>